<dbReference type="EMBL" id="AMQN01006859">
    <property type="status" value="NOT_ANNOTATED_CDS"/>
    <property type="molecule type" value="Genomic_DNA"/>
</dbReference>
<dbReference type="GO" id="GO:0019722">
    <property type="term" value="P:calcium-mediated signaling"/>
    <property type="evidence" value="ECO:0007669"/>
    <property type="project" value="InterPro"/>
</dbReference>
<sequence>MEGVTDGIRDIDLTNEITLSQLKDLTGLPNALIVTNVADAIFSDAQAKVEFERSFMEYDANADISYLKSFRRARIIFTSPITAAKARIHLDGTSHFDKQIRCYFAQPLDDDNMESSPNLELPAPHRQFLISPPASPPVGWEPVPEAEPVINYDLLAALANLAPGEAHEVHPPSDKHPGIVVHICEDPVGYATRPKLQQTTCPVRKS</sequence>
<reference evidence="3" key="3">
    <citation type="submission" date="2015-06" db="UniProtKB">
        <authorList>
            <consortium name="EnsemblMetazoa"/>
        </authorList>
    </citation>
    <scope>IDENTIFICATION</scope>
</reference>
<dbReference type="GO" id="GO:0003676">
    <property type="term" value="F:nucleic acid binding"/>
    <property type="evidence" value="ECO:0007669"/>
    <property type="project" value="InterPro"/>
</dbReference>
<accession>R7UVW2</accession>
<dbReference type="CDD" id="cd12434">
    <property type="entry name" value="RRM_RCAN_like"/>
    <property type="match status" value="1"/>
</dbReference>
<dbReference type="EMBL" id="AMQN01006860">
    <property type="status" value="NOT_ANNOTATED_CDS"/>
    <property type="molecule type" value="Genomic_DNA"/>
</dbReference>
<evidence type="ECO:0000313" key="3">
    <source>
        <dbReference type="EnsemblMetazoa" id="CapteP181941"/>
    </source>
</evidence>
<dbReference type="Proteomes" id="UP000014760">
    <property type="component" value="Unassembled WGS sequence"/>
</dbReference>
<name>R7UVW2_CAPTE</name>
<evidence type="ECO:0000313" key="4">
    <source>
        <dbReference type="Proteomes" id="UP000014760"/>
    </source>
</evidence>
<dbReference type="OrthoDB" id="17212at2759"/>
<evidence type="ECO:0000313" key="2">
    <source>
        <dbReference type="EMBL" id="ELU08057.1"/>
    </source>
</evidence>
<dbReference type="Pfam" id="PF04847">
    <property type="entry name" value="Calcipressin"/>
    <property type="match status" value="1"/>
</dbReference>
<reference evidence="2 4" key="2">
    <citation type="journal article" date="2013" name="Nature">
        <title>Insights into bilaterian evolution from three spiralian genomes.</title>
        <authorList>
            <person name="Simakov O."/>
            <person name="Marletaz F."/>
            <person name="Cho S.J."/>
            <person name="Edsinger-Gonzales E."/>
            <person name="Havlak P."/>
            <person name="Hellsten U."/>
            <person name="Kuo D.H."/>
            <person name="Larsson T."/>
            <person name="Lv J."/>
            <person name="Arendt D."/>
            <person name="Savage R."/>
            <person name="Osoegawa K."/>
            <person name="de Jong P."/>
            <person name="Grimwood J."/>
            <person name="Chapman J.A."/>
            <person name="Shapiro H."/>
            <person name="Aerts A."/>
            <person name="Otillar R.P."/>
            <person name="Terry A.Y."/>
            <person name="Boore J.L."/>
            <person name="Grigoriev I.V."/>
            <person name="Lindberg D.R."/>
            <person name="Seaver E.C."/>
            <person name="Weisblat D.A."/>
            <person name="Putnam N.H."/>
            <person name="Rokhsar D.S."/>
        </authorList>
    </citation>
    <scope>NUCLEOTIDE SEQUENCE</scope>
    <source>
        <strain evidence="2 4">I ESC-2004</strain>
    </source>
</reference>
<dbReference type="OMA" id="DTHEIHP"/>
<keyword evidence="4" id="KW-1185">Reference proteome</keyword>
<dbReference type="FunCoup" id="R7UVW2">
    <property type="interactions" value="790"/>
</dbReference>
<evidence type="ECO:0000256" key="1">
    <source>
        <dbReference type="ARBA" id="ARBA00008209"/>
    </source>
</evidence>
<dbReference type="HOGENOM" id="CLU_076190_0_0_1"/>
<dbReference type="EMBL" id="KB299377">
    <property type="protein sequence ID" value="ELU08057.1"/>
    <property type="molecule type" value="Genomic_DNA"/>
</dbReference>
<dbReference type="SUPFAM" id="SSF54928">
    <property type="entry name" value="RNA-binding domain, RBD"/>
    <property type="match status" value="1"/>
</dbReference>
<gene>
    <name evidence="2" type="ORF">CAPTEDRAFT_181941</name>
</gene>
<dbReference type="PANTHER" id="PTHR10300">
    <property type="entry name" value="CALCIPRESSIN"/>
    <property type="match status" value="1"/>
</dbReference>
<dbReference type="InterPro" id="IPR006931">
    <property type="entry name" value="Calcipressin"/>
</dbReference>
<dbReference type="InterPro" id="IPR035979">
    <property type="entry name" value="RBD_domain_sf"/>
</dbReference>
<dbReference type="GO" id="GO:0008597">
    <property type="term" value="F:calcium-dependent protein serine/threonine phosphatase regulator activity"/>
    <property type="evidence" value="ECO:0007669"/>
    <property type="project" value="TreeGrafter"/>
</dbReference>
<comment type="similarity">
    <text evidence="1">Belongs to the RCAN family.</text>
</comment>
<proteinExistence type="inferred from homology"/>
<dbReference type="PANTHER" id="PTHR10300:SF14">
    <property type="entry name" value="PROTEIN SARAH"/>
    <property type="match status" value="1"/>
</dbReference>
<dbReference type="Gene3D" id="3.30.70.330">
    <property type="match status" value="1"/>
</dbReference>
<dbReference type="FunFam" id="3.30.70.330:FF:000092">
    <property type="entry name" value="Calcipressin-2 isoform 2"/>
    <property type="match status" value="1"/>
</dbReference>
<dbReference type="EnsemblMetazoa" id="CapteT181941">
    <property type="protein sequence ID" value="CapteP181941"/>
    <property type="gene ID" value="CapteG181941"/>
</dbReference>
<evidence type="ECO:0008006" key="5">
    <source>
        <dbReference type="Google" id="ProtNLM"/>
    </source>
</evidence>
<reference evidence="4" key="1">
    <citation type="submission" date="2012-12" db="EMBL/GenBank/DDBJ databases">
        <authorList>
            <person name="Hellsten U."/>
            <person name="Grimwood J."/>
            <person name="Chapman J.A."/>
            <person name="Shapiro H."/>
            <person name="Aerts A."/>
            <person name="Otillar R.P."/>
            <person name="Terry A.Y."/>
            <person name="Boore J.L."/>
            <person name="Simakov O."/>
            <person name="Marletaz F."/>
            <person name="Cho S.-J."/>
            <person name="Edsinger-Gonzales E."/>
            <person name="Havlak P."/>
            <person name="Kuo D.-H."/>
            <person name="Larsson T."/>
            <person name="Lv J."/>
            <person name="Arendt D."/>
            <person name="Savage R."/>
            <person name="Osoegawa K."/>
            <person name="de Jong P."/>
            <person name="Lindberg D.R."/>
            <person name="Seaver E.C."/>
            <person name="Weisblat D.A."/>
            <person name="Putnam N.H."/>
            <person name="Grigoriev I.V."/>
            <person name="Rokhsar D.S."/>
        </authorList>
    </citation>
    <scope>NUCLEOTIDE SEQUENCE</scope>
    <source>
        <strain evidence="4">I ESC-2004</strain>
    </source>
</reference>
<dbReference type="STRING" id="283909.R7UVW2"/>
<protein>
    <recommendedName>
        <fullName evidence="5">Calcipressin</fullName>
    </recommendedName>
</protein>
<dbReference type="AlphaFoldDB" id="R7UVW2"/>
<dbReference type="InterPro" id="IPR012677">
    <property type="entry name" value="Nucleotide-bd_a/b_plait_sf"/>
</dbReference>
<organism evidence="2">
    <name type="scientific">Capitella teleta</name>
    <name type="common">Polychaete worm</name>
    <dbReference type="NCBI Taxonomy" id="283909"/>
    <lineage>
        <taxon>Eukaryota</taxon>
        <taxon>Metazoa</taxon>
        <taxon>Spiralia</taxon>
        <taxon>Lophotrochozoa</taxon>
        <taxon>Annelida</taxon>
        <taxon>Polychaeta</taxon>
        <taxon>Sedentaria</taxon>
        <taxon>Scolecida</taxon>
        <taxon>Capitellidae</taxon>
        <taxon>Capitella</taxon>
    </lineage>
</organism>
<dbReference type="GO" id="GO:0005634">
    <property type="term" value="C:nucleus"/>
    <property type="evidence" value="ECO:0007669"/>
    <property type="project" value="TreeGrafter"/>
</dbReference>
<dbReference type="GO" id="GO:0005737">
    <property type="term" value="C:cytoplasm"/>
    <property type="evidence" value="ECO:0007669"/>
    <property type="project" value="TreeGrafter"/>
</dbReference>